<organism evidence="1">
    <name type="scientific">Edaphobacter paludis</name>
    <dbReference type="NCBI Taxonomy" id="3035702"/>
    <lineage>
        <taxon>Bacteria</taxon>
        <taxon>Pseudomonadati</taxon>
        <taxon>Acidobacteriota</taxon>
        <taxon>Terriglobia</taxon>
        <taxon>Terriglobales</taxon>
        <taxon>Acidobacteriaceae</taxon>
        <taxon>Edaphobacter</taxon>
    </lineage>
</organism>
<gene>
    <name evidence="1" type="ORF">P8936_12175</name>
</gene>
<sequence>MRLQSLLADHAEFTAEVSVLAHAAAKLEDIQFRSVRLDNQIPAFVEPLTGSFALSPGAFLALPPVRITLYFADLPSATRLQSMLDESSVKLTGEVRAEMHLSLLGKIAVLDLHPTAVLILNQDVPLRRESVDTTTQLGVGLLALAQKAIGASTSLLSQLSGTSVTAGRSDAEARRYASSIVLVRTTYRMRGRSSEVHQCERLGFWVRAHDVLIPEESLEPWAFSAEAANIGGKVDKASVEISVQSLRGTPDQRYSAAPAPWIRSKGDFTIARRGTPTRNRLVAANRKVISVLEEGSSGNFAVLHFDHATGNALARSEDMMPAEDNLLILQRQSGGGLPLRSLLVTSRGSEAIGLSRPLDESTFGSPAISGRGAVVGLVVAEGTVIPISSLPLD</sequence>
<evidence type="ECO:0000313" key="1">
    <source>
        <dbReference type="EMBL" id="XBH12447.1"/>
    </source>
</evidence>
<dbReference type="AlphaFoldDB" id="A0AAU7D551"/>
<proteinExistence type="predicted"/>
<name>A0AAU7D551_9BACT</name>
<dbReference type="RefSeq" id="WP_348269469.1">
    <property type="nucleotide sequence ID" value="NZ_CP121195.1"/>
</dbReference>
<accession>A0AAU7D551</accession>
<reference evidence="1" key="1">
    <citation type="submission" date="2023-03" db="EMBL/GenBank/DDBJ databases">
        <title>Edaphobacter sp.</title>
        <authorList>
            <person name="Huber K.J."/>
            <person name="Papendorf J."/>
            <person name="Pilke C."/>
            <person name="Bunk B."/>
            <person name="Sproeer C."/>
            <person name="Pester M."/>
        </authorList>
    </citation>
    <scope>NUCLEOTIDE SEQUENCE</scope>
    <source>
        <strain evidence="1">DSM 109920</strain>
    </source>
</reference>
<protein>
    <submittedName>
        <fullName evidence="1">Uncharacterized protein</fullName>
    </submittedName>
</protein>
<dbReference type="EMBL" id="CP121195">
    <property type="protein sequence ID" value="XBH12447.1"/>
    <property type="molecule type" value="Genomic_DNA"/>
</dbReference>